<evidence type="ECO:0000256" key="4">
    <source>
        <dbReference type="SAM" id="MobiDB-lite"/>
    </source>
</evidence>
<feature type="region of interest" description="Disordered" evidence="4">
    <location>
        <begin position="676"/>
        <end position="770"/>
    </location>
</feature>
<evidence type="ECO:0000313" key="7">
    <source>
        <dbReference type="Proteomes" id="UP000515158"/>
    </source>
</evidence>
<feature type="domain" description="PIH1D1/2/3 CS-like" evidence="6">
    <location>
        <begin position="244"/>
        <end position="344"/>
    </location>
</feature>
<dbReference type="Pfam" id="PF18201">
    <property type="entry name" value="PIH1_CS"/>
    <property type="match status" value="1"/>
</dbReference>
<dbReference type="AlphaFoldDB" id="A0A6P9A5S5"/>
<dbReference type="PANTHER" id="PTHR22997">
    <property type="entry name" value="PIH1 DOMAIN-CONTAINING PROTEIN 1"/>
    <property type="match status" value="1"/>
</dbReference>
<dbReference type="GO" id="GO:0070286">
    <property type="term" value="P:axonemal dynein complex assembly"/>
    <property type="evidence" value="ECO:0007669"/>
    <property type="project" value="UniProtKB-UniRule"/>
</dbReference>
<dbReference type="Proteomes" id="UP000515158">
    <property type="component" value="Unplaced"/>
</dbReference>
<organism evidence="8">
    <name type="scientific">Thrips palmi</name>
    <name type="common">Melon thrips</name>
    <dbReference type="NCBI Taxonomy" id="161013"/>
    <lineage>
        <taxon>Eukaryota</taxon>
        <taxon>Metazoa</taxon>
        <taxon>Ecdysozoa</taxon>
        <taxon>Arthropoda</taxon>
        <taxon>Hexapoda</taxon>
        <taxon>Insecta</taxon>
        <taxon>Pterygota</taxon>
        <taxon>Neoptera</taxon>
        <taxon>Paraneoptera</taxon>
        <taxon>Thysanoptera</taxon>
        <taxon>Terebrantia</taxon>
        <taxon>Thripoidea</taxon>
        <taxon>Thripidae</taxon>
        <taxon>Thrips</taxon>
    </lineage>
</organism>
<dbReference type="GO" id="GO:0120293">
    <property type="term" value="C:dynein axonemal particle"/>
    <property type="evidence" value="ECO:0007669"/>
    <property type="project" value="UniProtKB-SubCell"/>
</dbReference>
<sequence>MEARKKRFEDLNITRDEINNIGKALQQDEFRKLFVEYCEEVTSPESKKQYQQEVRELEKQRGVDVTFINPEPGFVVKSSIDGERKAFINISKNDQVDKPSSTAASQEGTQGQRWSLPFSLAPPREDYDKLRKPCTVFDVVFHPETHKLAEKNSEFRKMLINTALDAVQDNCKVKLDRINLKYPKMTYKGLPQAAVIRKKIPNYKGAEDAAGFLDQVPYPPEENSWTKVENEKTPVKKQEKSTGYTEPKYSIKYRHGVDLSDFTNDASSRLNATVPKALVISIDLPLLNSAKDLSLDVSHKSLALQCEKPKYKLDLVLPYGVDENAGNANFDVSLRRLLIEVPVKKTAPVIIDVGREDSGVESDPGSRPDEDSDEKSPSDISDNGNDPCDPISLQELSIEDTQGLTSSHHDSLLEKDVACMLPNYSWNTLNDMVAVVLHVKNVESNSMKQSILSNDEGIKLSFSSLGGGLFPQSYSFCMAFPGDVFVVPESLTVEIWDNNVVAQFSVTPAGSPISQVLVGTGLNDLQERDVTNLTAIEQKIADLQEMTEKTVSQSPFVEVHTAEENELVLEIQPFEMEGKSSEKDSAEAVPESEPAKNLSSQDTSLEKGRRNAVRQLSECSSDDRDGKKIRGILKKRPLRSLSESNADDYAFYQSTSLSDESAPSSLMGSVLCIGEAGSETGCDTENEGGGRQRKKSVRFNDIVSQQTFRPHSSIMGQKKKNQRKQRNKKRAQERRASESENSEPDSEVDKARRRAVHSEGEISDLEEKGKSKFLKELQVEQNIPQAKKILRRVNSSDIEDVQSGMLKPIDSAGDSVLAEAPVLALQSSVDHAESSEDERDKKTEDKKKKKKKKKGKKVSDADNVKTATKPECSDFKNDLILELEM</sequence>
<dbReference type="GO" id="GO:0060285">
    <property type="term" value="P:cilium-dependent cell motility"/>
    <property type="evidence" value="ECO:0007669"/>
    <property type="project" value="UniProtKB-UniRule"/>
</dbReference>
<comment type="subcellular location">
    <subcellularLocation>
        <location evidence="3">Cytoplasm</location>
    </subcellularLocation>
    <subcellularLocation>
        <location evidence="2">Dynein axonemal particle</location>
    </subcellularLocation>
</comment>
<gene>
    <name evidence="8" type="primary">LOC117652061</name>
</gene>
<feature type="compositionally biased region" description="Basic and acidic residues" evidence="4">
    <location>
        <begin position="354"/>
        <end position="377"/>
    </location>
</feature>
<dbReference type="InParanoid" id="A0A6P9A5S5"/>
<comment type="similarity">
    <text evidence="3">Belongs to the PIH1 family. Kintoun subfamily.</text>
</comment>
<feature type="compositionally biased region" description="Basic and acidic residues" evidence="4">
    <location>
        <begin position="830"/>
        <end position="846"/>
    </location>
</feature>
<dbReference type="InterPro" id="IPR041442">
    <property type="entry name" value="PIH1D1/2/3_CS-like"/>
</dbReference>
<dbReference type="FunCoup" id="A0A6P9A5S5">
    <property type="interactions" value="349"/>
</dbReference>
<dbReference type="InterPro" id="IPR034727">
    <property type="entry name" value="Kintoun"/>
</dbReference>
<feature type="region of interest" description="Disordered" evidence="4">
    <location>
        <begin position="577"/>
        <end position="630"/>
    </location>
</feature>
<dbReference type="InterPro" id="IPR012981">
    <property type="entry name" value="PIH1_N"/>
</dbReference>
<evidence type="ECO:0000256" key="3">
    <source>
        <dbReference type="HAMAP-Rule" id="MF_03069"/>
    </source>
</evidence>
<keyword evidence="1 3" id="KW-0963">Cytoplasm</keyword>
<evidence type="ECO:0000313" key="8">
    <source>
        <dbReference type="RefSeq" id="XP_034252589.1"/>
    </source>
</evidence>
<comment type="function">
    <text evidence="3">Required for cytoplasmic pre-assembly of axonemal dyneins, thereby playing a central role in motility in cilia and flagella. Involved in pre-assembly of dynein arm complexes in the cytoplasm before intraflagellar transport loads them for the ciliary compartment.</text>
</comment>
<feature type="region of interest" description="Disordered" evidence="4">
    <location>
        <begin position="354"/>
        <end position="392"/>
    </location>
</feature>
<dbReference type="Pfam" id="PF08190">
    <property type="entry name" value="PIH1"/>
    <property type="match status" value="1"/>
</dbReference>
<feature type="region of interest" description="Disordered" evidence="4">
    <location>
        <begin position="92"/>
        <end position="118"/>
    </location>
</feature>
<dbReference type="CTD" id="35730"/>
<name>A0A6P9A5S5_THRPL</name>
<dbReference type="HAMAP" id="MF_03069">
    <property type="entry name" value="Kintoun"/>
    <property type="match status" value="1"/>
</dbReference>
<feature type="compositionally biased region" description="Basic and acidic residues" evidence="4">
    <location>
        <begin position="577"/>
        <end position="586"/>
    </location>
</feature>
<dbReference type="PANTHER" id="PTHR22997:SF3">
    <property type="entry name" value="PROTEIN KINTOUN"/>
    <property type="match status" value="1"/>
</dbReference>
<evidence type="ECO:0000256" key="1">
    <source>
        <dbReference type="ARBA" id="ARBA00022490"/>
    </source>
</evidence>
<dbReference type="KEGG" id="tpal:117652061"/>
<dbReference type="OrthoDB" id="546764at2759"/>
<dbReference type="GeneID" id="117652061"/>
<feature type="compositionally biased region" description="Basic and acidic residues" evidence="4">
    <location>
        <begin position="756"/>
        <end position="770"/>
    </location>
</feature>
<protein>
    <recommendedName>
        <fullName evidence="3">Protein kintoun</fullName>
    </recommendedName>
    <alternativeName>
        <fullName evidence="3">Dynein assembly factor 2, axonemal homolog</fullName>
    </alternativeName>
</protein>
<proteinExistence type="inferred from homology"/>
<keyword evidence="7" id="KW-1185">Reference proteome</keyword>
<feature type="compositionally biased region" description="Basic residues" evidence="4">
    <location>
        <begin position="847"/>
        <end position="856"/>
    </location>
</feature>
<evidence type="ECO:0000256" key="2">
    <source>
        <dbReference type="ARBA" id="ARBA00024190"/>
    </source>
</evidence>
<dbReference type="RefSeq" id="XP_034252589.1">
    <property type="nucleotide sequence ID" value="XM_034396698.1"/>
</dbReference>
<dbReference type="InterPro" id="IPR050734">
    <property type="entry name" value="PIH1/Kintoun_subfamily"/>
</dbReference>
<evidence type="ECO:0000259" key="5">
    <source>
        <dbReference type="Pfam" id="PF08190"/>
    </source>
</evidence>
<feature type="compositionally biased region" description="Polar residues" evidence="4">
    <location>
        <begin position="92"/>
        <end position="113"/>
    </location>
</feature>
<accession>A0A6P9A5S5</accession>
<evidence type="ECO:0000259" key="6">
    <source>
        <dbReference type="Pfam" id="PF18201"/>
    </source>
</evidence>
<feature type="compositionally biased region" description="Basic residues" evidence="4">
    <location>
        <begin position="717"/>
        <end position="732"/>
    </location>
</feature>
<feature type="domain" description="PIH1 N-terminal" evidence="5">
    <location>
        <begin position="41"/>
        <end position="203"/>
    </location>
</feature>
<feature type="region of interest" description="Disordered" evidence="4">
    <location>
        <begin position="826"/>
        <end position="869"/>
    </location>
</feature>
<reference evidence="8" key="1">
    <citation type="submission" date="2025-08" db="UniProtKB">
        <authorList>
            <consortium name="RefSeq"/>
        </authorList>
    </citation>
    <scope>IDENTIFICATION</scope>
    <source>
        <tissue evidence="8">Total insect</tissue>
    </source>
</reference>